<organism evidence="2 3">
    <name type="scientific">Leifsonia shinshuensis</name>
    <dbReference type="NCBI Taxonomy" id="150026"/>
    <lineage>
        <taxon>Bacteria</taxon>
        <taxon>Bacillati</taxon>
        <taxon>Actinomycetota</taxon>
        <taxon>Actinomycetes</taxon>
        <taxon>Micrococcales</taxon>
        <taxon>Microbacteriaceae</taxon>
        <taxon>Leifsonia</taxon>
    </lineage>
</organism>
<sequence length="354" mass="38663">MGIVTDGDVTGLELARTYFTDVVDPILSTRFPGLPFAAGRLGTGSDVLGLDDAVSRDHDWGLRLSLFVPENAVGDVAETIERALPDRFRGHPTRFAFTGQATARNHVDVGSVSAFLESRLGFDPRRGVEIRDWLSLSGQAALEVVAGPVFVDRSGDLSTARRALEWYPDDVWRYLLACDWARVAQELPLMGRAADVGDETGSRVIAARVAHIVMHLAFLLERRWPPYAKWLGTVFRTLPSGARLADPVAGIVGGTTLADRQNAAADALETLLDQQNGLGLTDVRRATVPFWDRPYLHPDPEIVRQLVAPIADPEVSALRPGPGSVEQVTDNVDLLMDPHARRALASWLSTRPRP</sequence>
<evidence type="ECO:0000313" key="3">
    <source>
        <dbReference type="Proteomes" id="UP000515511"/>
    </source>
</evidence>
<dbReference type="KEGG" id="lse:F1C12_01995"/>
<dbReference type="Proteomes" id="UP000515511">
    <property type="component" value="Chromosome"/>
</dbReference>
<protein>
    <submittedName>
        <fullName evidence="2">DUF4037 domain-containing protein</fullName>
    </submittedName>
</protein>
<name>A0A7G6Y6C0_9MICO</name>
<dbReference type="AlphaFoldDB" id="A0A7G6Y6C0"/>
<feature type="domain" description="DUF4037" evidence="1">
    <location>
        <begin position="133"/>
        <end position="231"/>
    </location>
</feature>
<dbReference type="EMBL" id="CP043641">
    <property type="protein sequence ID" value="QNE34035.1"/>
    <property type="molecule type" value="Genomic_DNA"/>
</dbReference>
<dbReference type="Pfam" id="PF13228">
    <property type="entry name" value="DUF4037"/>
    <property type="match status" value="1"/>
</dbReference>
<evidence type="ECO:0000259" key="1">
    <source>
        <dbReference type="Pfam" id="PF13228"/>
    </source>
</evidence>
<accession>A0A7G6Y6C0</accession>
<reference evidence="3" key="1">
    <citation type="submission" date="2019-09" db="EMBL/GenBank/DDBJ databases">
        <title>Antimicrobial potential of Antarctic Bacteria.</title>
        <authorList>
            <person name="Benaud N."/>
            <person name="Edwards R.J."/>
            <person name="Ferrari B.C."/>
        </authorList>
    </citation>
    <scope>NUCLEOTIDE SEQUENCE [LARGE SCALE GENOMIC DNA]</scope>
    <source>
        <strain evidence="3">INR9</strain>
    </source>
</reference>
<dbReference type="InterPro" id="IPR025117">
    <property type="entry name" value="DUF4037"/>
</dbReference>
<proteinExistence type="predicted"/>
<gene>
    <name evidence="2" type="ORF">F1C12_01995</name>
</gene>
<evidence type="ECO:0000313" key="2">
    <source>
        <dbReference type="EMBL" id="QNE34035.1"/>
    </source>
</evidence>